<dbReference type="EMBL" id="NJAI01000012">
    <property type="protein sequence ID" value="PHM51924.1"/>
    <property type="molecule type" value="Genomic_DNA"/>
</dbReference>
<proteinExistence type="predicted"/>
<dbReference type="AlphaFoldDB" id="A0A1V0M4Q5"/>
<dbReference type="EMBL" id="KX517800">
    <property type="protein sequence ID" value="ARD69800.1"/>
    <property type="molecule type" value="Genomic_DNA"/>
</dbReference>
<keyword evidence="1" id="KW-0614">Plasmid</keyword>
<dbReference type="Proteomes" id="UP000225433">
    <property type="component" value="Unassembled WGS sequence"/>
</dbReference>
<evidence type="ECO:0000313" key="3">
    <source>
        <dbReference type="Proteomes" id="UP000225433"/>
    </source>
</evidence>
<accession>A0A1V0M4Q5</accession>
<reference evidence="1" key="1">
    <citation type="journal article" date="2017" name="J. Invertebr. Pathol.">
        <title>Identification and bacterial characteristics of Xenorhabdus hominickii ANU101 from an entomopathogenic nematode, Steinernema monticolum.</title>
        <authorList>
            <person name="Park Y."/>
            <person name="Kang S."/>
            <person name="Sadekuzzaman M."/>
            <person name="Kim H."/>
            <person name="Jung J.K."/>
            <person name="Kim Y."/>
        </authorList>
    </citation>
    <scope>NUCLEOTIDE SEQUENCE</scope>
    <source>
        <strain evidence="1">ANU101</strain>
        <plasmid evidence="1">unnamed3</plasmid>
    </source>
</reference>
<geneLocation type="plasmid" evidence="1">
    <name>unnamed3</name>
</geneLocation>
<protein>
    <submittedName>
        <fullName evidence="1">Uncharacterized protein</fullName>
    </submittedName>
</protein>
<gene>
    <name evidence="2" type="ORF">Xhom_04763</name>
</gene>
<evidence type="ECO:0000313" key="2">
    <source>
        <dbReference type="EMBL" id="PHM51924.1"/>
    </source>
</evidence>
<reference evidence="2 3" key="2">
    <citation type="journal article" date="2017" name="Nat. Microbiol.">
        <title>Natural product diversity associated with the nematode symbionts Photorhabdus and Xenorhabdus.</title>
        <authorList>
            <person name="Tobias N.J."/>
            <person name="Wolff H."/>
            <person name="Djahanschiri B."/>
            <person name="Grundmann F."/>
            <person name="Kronenwerth M."/>
            <person name="Shi Y.M."/>
            <person name="Simonyi S."/>
            <person name="Grun P."/>
            <person name="Shapiro-Ilan D."/>
            <person name="Pidot S.J."/>
            <person name="Stinear T.P."/>
            <person name="Ebersberger I."/>
            <person name="Bode H.B."/>
        </authorList>
    </citation>
    <scope>NUCLEOTIDE SEQUENCE [LARGE SCALE GENOMIC DNA]</scope>
    <source>
        <strain evidence="2 3">DSM 17903</strain>
    </source>
</reference>
<name>A0A1V0M4Q5_XENHO</name>
<evidence type="ECO:0000313" key="1">
    <source>
        <dbReference type="EMBL" id="ARD69800.1"/>
    </source>
</evidence>
<organism evidence="1">
    <name type="scientific">Xenorhabdus hominickii</name>
    <dbReference type="NCBI Taxonomy" id="351679"/>
    <lineage>
        <taxon>Bacteria</taxon>
        <taxon>Pseudomonadati</taxon>
        <taxon>Pseudomonadota</taxon>
        <taxon>Gammaproteobacteria</taxon>
        <taxon>Enterobacterales</taxon>
        <taxon>Morganellaceae</taxon>
        <taxon>Xenorhabdus</taxon>
    </lineage>
</organism>
<sequence>MSYRAYLTYENGRQSHLCFTRDRKIIRQHIESLLTDADLRETAKDIVLEYKKAPLFIFSMGQVNEKTLALIPWPKLGKKRSLKTPKIASLSMPTQMYAFLQALGKGSASRAIQEICLEKMGDNAPMDEMFYDWRGN</sequence>
<dbReference type="RefSeq" id="WP_099140000.1">
    <property type="nucleotide sequence ID" value="NZ_CAWNQJ010000024.1"/>
</dbReference>